<name>A0A1I2HCM9_9MICO</name>
<protein>
    <recommendedName>
        <fullName evidence="4">O-antigen ligase</fullName>
    </recommendedName>
</protein>
<dbReference type="OrthoDB" id="5181551at2"/>
<feature type="transmembrane region" description="Helical" evidence="1">
    <location>
        <begin position="193"/>
        <end position="209"/>
    </location>
</feature>
<sequence>MEVRHAAPASVEDLRRHEITRLVAAGLVVLVAADVRGPLGSSVGTLAGLALLPVWWAGARPSRAARLVLGLVVASWLSGLWLTWYASGDHAVLDHQVVAWSFSILGLGVAVGAVLWARRLWSTPIVAALFGVGMLLAAADDVGAPNPWKVALGVAVAVVLLGLAWQRRSRATEVVLVLLLGAISAQSDSRSMFAMFVLTAGIVIWQSWTPPPRRTGALGRYLVLLTLLGAAVYSLGEALALEGFLGEDAEQRTAAQVGRSGSLILGARPEIGATLALMQWRPLGFGFGTVPRTDDIMAAKAGMAQLNYDPDNGYVERYMFGGLVELHSMIGDAWALFGIPGFALCAVLTVVLVRALVQHLASRTASALLVFLTVRCLWDMLFGPLYSSLPILALTAGLALHAPVVHRSRSRTGAPSRGAPVKTTVR</sequence>
<feature type="transmembrane region" description="Helical" evidence="1">
    <location>
        <begin position="333"/>
        <end position="353"/>
    </location>
</feature>
<reference evidence="3" key="1">
    <citation type="submission" date="2016-10" db="EMBL/GenBank/DDBJ databases">
        <authorList>
            <person name="Varghese N."/>
            <person name="Submissions S."/>
        </authorList>
    </citation>
    <scope>NUCLEOTIDE SEQUENCE [LARGE SCALE GENOMIC DNA]</scope>
    <source>
        <strain evidence="3">DSM 19083</strain>
    </source>
</reference>
<keyword evidence="1" id="KW-0472">Membrane</keyword>
<feature type="transmembrane region" description="Helical" evidence="1">
    <location>
        <begin position="221"/>
        <end position="241"/>
    </location>
</feature>
<keyword evidence="1" id="KW-0812">Transmembrane</keyword>
<proteinExistence type="predicted"/>
<gene>
    <name evidence="2" type="ORF">SAMN04488035_2232</name>
</gene>
<dbReference type="EMBL" id="FONZ01000004">
    <property type="protein sequence ID" value="SFF27308.1"/>
    <property type="molecule type" value="Genomic_DNA"/>
</dbReference>
<feature type="transmembrane region" description="Helical" evidence="1">
    <location>
        <begin position="39"/>
        <end position="57"/>
    </location>
</feature>
<evidence type="ECO:0000256" key="1">
    <source>
        <dbReference type="SAM" id="Phobius"/>
    </source>
</evidence>
<organism evidence="2 3">
    <name type="scientific">Flavimobilis marinus</name>
    <dbReference type="NCBI Taxonomy" id="285351"/>
    <lineage>
        <taxon>Bacteria</taxon>
        <taxon>Bacillati</taxon>
        <taxon>Actinomycetota</taxon>
        <taxon>Actinomycetes</taxon>
        <taxon>Micrococcales</taxon>
        <taxon>Jonesiaceae</taxon>
        <taxon>Flavimobilis</taxon>
    </lineage>
</organism>
<dbReference type="Proteomes" id="UP000198520">
    <property type="component" value="Unassembled WGS sequence"/>
</dbReference>
<dbReference type="RefSeq" id="WP_093378694.1">
    <property type="nucleotide sequence ID" value="NZ_BNAN01000004.1"/>
</dbReference>
<keyword evidence="1" id="KW-1133">Transmembrane helix</keyword>
<dbReference type="STRING" id="285351.SAMN04488035_2232"/>
<feature type="transmembrane region" description="Helical" evidence="1">
    <location>
        <begin position="97"/>
        <end position="117"/>
    </location>
</feature>
<evidence type="ECO:0000313" key="3">
    <source>
        <dbReference type="Proteomes" id="UP000198520"/>
    </source>
</evidence>
<dbReference type="AlphaFoldDB" id="A0A1I2HCM9"/>
<evidence type="ECO:0000313" key="2">
    <source>
        <dbReference type="EMBL" id="SFF27308.1"/>
    </source>
</evidence>
<evidence type="ECO:0008006" key="4">
    <source>
        <dbReference type="Google" id="ProtNLM"/>
    </source>
</evidence>
<feature type="transmembrane region" description="Helical" evidence="1">
    <location>
        <begin position="124"/>
        <end position="140"/>
    </location>
</feature>
<feature type="transmembrane region" description="Helical" evidence="1">
    <location>
        <begin position="146"/>
        <end position="164"/>
    </location>
</feature>
<accession>A0A1I2HCM9</accession>
<feature type="transmembrane region" description="Helical" evidence="1">
    <location>
        <begin position="388"/>
        <end position="405"/>
    </location>
</feature>
<feature type="transmembrane region" description="Helical" evidence="1">
    <location>
        <begin position="64"/>
        <end position="85"/>
    </location>
</feature>
<keyword evidence="3" id="KW-1185">Reference proteome</keyword>